<dbReference type="AlphaFoldDB" id="A0A9P8CIV4"/>
<accession>A0A9P8CIV4</accession>
<evidence type="ECO:0000256" key="1">
    <source>
        <dbReference type="SAM" id="MobiDB-lite"/>
    </source>
</evidence>
<sequence>MSDWEQPIFPPETSSRWPKPAIHLNVEFGIAMRPEDKIRIASMNYTSKQMEKRLDERVRQQHEDDLFLPQQQQEQYPSRHPTILMPARGNRERQNLLNDQQDAVERQGRLGISRGEQHQRGTYAPPTIIDRTQPRSPISPVSPIIISPPQHTSSIPLDLQLALSWSDEMTLQRSAPTSSIWGPERSEPRDENHCTRPNWDRVNQKFPPSPSQFRLGDDALPWSVPPWYRGPEPGFASPPAATPAVPNFESSPNKKLDDPQRARDMETLHQAMMTVGTLSDEGWDDPSWQGFGAMPSGPRSLGWATSTEDASLFARDSHPQGHSAHL</sequence>
<reference evidence="2" key="1">
    <citation type="journal article" date="2021" name="IMA Fungus">
        <title>Genomic characterization of three marine fungi, including Emericellopsis atlantica sp. nov. with signatures of a generalist lifestyle and marine biomass degradation.</title>
        <authorList>
            <person name="Hagestad O.C."/>
            <person name="Hou L."/>
            <person name="Andersen J.H."/>
            <person name="Hansen E.H."/>
            <person name="Altermark B."/>
            <person name="Li C."/>
            <person name="Kuhnert E."/>
            <person name="Cox R.J."/>
            <person name="Crous P.W."/>
            <person name="Spatafora J.W."/>
            <person name="Lail K."/>
            <person name="Amirebrahimi M."/>
            <person name="Lipzen A."/>
            <person name="Pangilinan J."/>
            <person name="Andreopoulos W."/>
            <person name="Hayes R.D."/>
            <person name="Ng V."/>
            <person name="Grigoriev I.V."/>
            <person name="Jackson S.A."/>
            <person name="Sutton T.D.S."/>
            <person name="Dobson A.D.W."/>
            <person name="Rama T."/>
        </authorList>
    </citation>
    <scope>NUCLEOTIDE SEQUENCE</scope>
    <source>
        <strain evidence="2">TRa3180A</strain>
    </source>
</reference>
<feature type="region of interest" description="Disordered" evidence="1">
    <location>
        <begin position="174"/>
        <end position="204"/>
    </location>
</feature>
<protein>
    <submittedName>
        <fullName evidence="2">Uncharacterized protein</fullName>
    </submittedName>
</protein>
<gene>
    <name evidence="2" type="ORF">BJ878DRAFT_538563</name>
</gene>
<feature type="compositionally biased region" description="Basic and acidic residues" evidence="1">
    <location>
        <begin position="184"/>
        <end position="203"/>
    </location>
</feature>
<dbReference type="Proteomes" id="UP000887226">
    <property type="component" value="Unassembled WGS sequence"/>
</dbReference>
<evidence type="ECO:0000313" key="2">
    <source>
        <dbReference type="EMBL" id="KAG9248250.1"/>
    </source>
</evidence>
<evidence type="ECO:0000313" key="3">
    <source>
        <dbReference type="Proteomes" id="UP000887226"/>
    </source>
</evidence>
<organism evidence="2 3">
    <name type="scientific">Calycina marina</name>
    <dbReference type="NCBI Taxonomy" id="1763456"/>
    <lineage>
        <taxon>Eukaryota</taxon>
        <taxon>Fungi</taxon>
        <taxon>Dikarya</taxon>
        <taxon>Ascomycota</taxon>
        <taxon>Pezizomycotina</taxon>
        <taxon>Leotiomycetes</taxon>
        <taxon>Helotiales</taxon>
        <taxon>Pezizellaceae</taxon>
        <taxon>Calycina</taxon>
    </lineage>
</organism>
<proteinExistence type="predicted"/>
<dbReference type="EMBL" id="MU253753">
    <property type="protein sequence ID" value="KAG9248250.1"/>
    <property type="molecule type" value="Genomic_DNA"/>
</dbReference>
<comment type="caution">
    <text evidence="2">The sequence shown here is derived from an EMBL/GenBank/DDBJ whole genome shotgun (WGS) entry which is preliminary data.</text>
</comment>
<dbReference type="OrthoDB" id="5207413at2759"/>
<feature type="region of interest" description="Disordered" evidence="1">
    <location>
        <begin position="240"/>
        <end position="259"/>
    </location>
</feature>
<name>A0A9P8CIV4_9HELO</name>
<keyword evidence="3" id="KW-1185">Reference proteome</keyword>